<feature type="compositionally biased region" description="Polar residues" evidence="1">
    <location>
        <begin position="1"/>
        <end position="13"/>
    </location>
</feature>
<reference evidence="2" key="1">
    <citation type="submission" date="2014-09" db="EMBL/GenBank/DDBJ databases">
        <authorList>
            <person name="Magalhaes I.L.F."/>
            <person name="Oliveira U."/>
            <person name="Santos F.R."/>
            <person name="Vidigal T.H.D.A."/>
            <person name="Brescovit A.D."/>
            <person name="Santos A.J."/>
        </authorList>
    </citation>
    <scope>NUCLEOTIDE SEQUENCE</scope>
    <source>
        <tissue evidence="2">Shoot tissue taken approximately 20 cm above the soil surface</tissue>
    </source>
</reference>
<name>A0A0A9E8R1_ARUDO</name>
<organism evidence="2">
    <name type="scientific">Arundo donax</name>
    <name type="common">Giant reed</name>
    <name type="synonym">Donax arundinaceus</name>
    <dbReference type="NCBI Taxonomy" id="35708"/>
    <lineage>
        <taxon>Eukaryota</taxon>
        <taxon>Viridiplantae</taxon>
        <taxon>Streptophyta</taxon>
        <taxon>Embryophyta</taxon>
        <taxon>Tracheophyta</taxon>
        <taxon>Spermatophyta</taxon>
        <taxon>Magnoliopsida</taxon>
        <taxon>Liliopsida</taxon>
        <taxon>Poales</taxon>
        <taxon>Poaceae</taxon>
        <taxon>PACMAD clade</taxon>
        <taxon>Arundinoideae</taxon>
        <taxon>Arundineae</taxon>
        <taxon>Arundo</taxon>
    </lineage>
</organism>
<evidence type="ECO:0000256" key="1">
    <source>
        <dbReference type="SAM" id="MobiDB-lite"/>
    </source>
</evidence>
<proteinExistence type="predicted"/>
<feature type="region of interest" description="Disordered" evidence="1">
    <location>
        <begin position="1"/>
        <end position="23"/>
    </location>
</feature>
<sequence length="60" mass="6656">MKYNGYSDTTNPKSYHKHTSFSSTSVDEWAAGVSFSIFSRKQSTTSRLLSSSLGTVWPFG</sequence>
<dbReference type="EMBL" id="GBRH01202467">
    <property type="protein sequence ID" value="JAD95428.1"/>
    <property type="molecule type" value="Transcribed_RNA"/>
</dbReference>
<protein>
    <submittedName>
        <fullName evidence="2">Uncharacterized protein</fullName>
    </submittedName>
</protein>
<evidence type="ECO:0000313" key="2">
    <source>
        <dbReference type="EMBL" id="JAD95428.1"/>
    </source>
</evidence>
<accession>A0A0A9E8R1</accession>
<dbReference type="AlphaFoldDB" id="A0A0A9E8R1"/>
<reference evidence="2" key="2">
    <citation type="journal article" date="2015" name="Data Brief">
        <title>Shoot transcriptome of the giant reed, Arundo donax.</title>
        <authorList>
            <person name="Barrero R.A."/>
            <person name="Guerrero F.D."/>
            <person name="Moolhuijzen P."/>
            <person name="Goolsby J.A."/>
            <person name="Tidwell J."/>
            <person name="Bellgard S.E."/>
            <person name="Bellgard M.I."/>
        </authorList>
    </citation>
    <scope>NUCLEOTIDE SEQUENCE</scope>
    <source>
        <tissue evidence="2">Shoot tissue taken approximately 20 cm above the soil surface</tissue>
    </source>
</reference>